<gene>
    <name evidence="1" type="ORF">CEV33_2197</name>
</gene>
<name>A0A256F7B5_9HYPH</name>
<proteinExistence type="predicted"/>
<sequence>MQPQQLFPLPYERGLQLRQIAETKQTTPSVLLLGLIKQAIADGIISPDIPEFHIAHVKSDDAFLIGFGDDPKEKMSREIAEQLSDAIFSAATSQDKFQDMQIDRHFVVSRKTSGVRVTIPANGMTRSYNRDLAIDIAKQIDRAIDAIEDQQE</sequence>
<dbReference type="AlphaFoldDB" id="A0A256F7B5"/>
<evidence type="ECO:0000313" key="1">
    <source>
        <dbReference type="EMBL" id="OYR10732.1"/>
    </source>
</evidence>
<protein>
    <submittedName>
        <fullName evidence="1">Uncharacterized protein</fullName>
    </submittedName>
</protein>
<comment type="caution">
    <text evidence="1">The sequence shown here is derived from an EMBL/GenBank/DDBJ whole genome shotgun (WGS) entry which is preliminary data.</text>
</comment>
<keyword evidence="2" id="KW-1185">Reference proteome</keyword>
<accession>A0A256F7B5</accession>
<dbReference type="EMBL" id="NNRL01000163">
    <property type="protein sequence ID" value="OYR10732.1"/>
    <property type="molecule type" value="Genomic_DNA"/>
</dbReference>
<reference evidence="1 2" key="1">
    <citation type="submission" date="2017-07" db="EMBL/GenBank/DDBJ databases">
        <title>Phylogenetic study on the rhizospheric bacterium Ochrobactrum sp. A44.</title>
        <authorList>
            <person name="Krzyzanowska D.M."/>
            <person name="Ossowicki A."/>
            <person name="Rajewska M."/>
            <person name="Maciag T."/>
            <person name="Kaczynski Z."/>
            <person name="Czerwicka M."/>
            <person name="Jafra S."/>
        </authorList>
    </citation>
    <scope>NUCLEOTIDE SEQUENCE [LARGE SCALE GENOMIC DNA]</scope>
    <source>
        <strain evidence="1 2">OgA9a</strain>
    </source>
</reference>
<evidence type="ECO:0000313" key="2">
    <source>
        <dbReference type="Proteomes" id="UP000216478"/>
    </source>
</evidence>
<dbReference type="RefSeq" id="WP_094541404.1">
    <property type="nucleotide sequence ID" value="NZ_JBHEER010000001.1"/>
</dbReference>
<organism evidence="1 2">
    <name type="scientific">Brucella grignonensis</name>
    <dbReference type="NCBI Taxonomy" id="94627"/>
    <lineage>
        <taxon>Bacteria</taxon>
        <taxon>Pseudomonadati</taxon>
        <taxon>Pseudomonadota</taxon>
        <taxon>Alphaproteobacteria</taxon>
        <taxon>Hyphomicrobiales</taxon>
        <taxon>Brucellaceae</taxon>
        <taxon>Brucella/Ochrobactrum group</taxon>
        <taxon>Brucella</taxon>
    </lineage>
</organism>
<dbReference type="Proteomes" id="UP000216478">
    <property type="component" value="Unassembled WGS sequence"/>
</dbReference>